<dbReference type="OrthoDB" id="9804055at2"/>
<dbReference type="RefSeq" id="WP_110888774.1">
    <property type="nucleotide sequence ID" value="NZ_QJSX01000025.1"/>
</dbReference>
<dbReference type="GO" id="GO:0006950">
    <property type="term" value="P:response to stress"/>
    <property type="evidence" value="ECO:0007669"/>
    <property type="project" value="TreeGrafter"/>
</dbReference>
<dbReference type="SMART" id="SM00347">
    <property type="entry name" value="HTH_MARR"/>
    <property type="match status" value="1"/>
</dbReference>
<reference evidence="2 3" key="1">
    <citation type="submission" date="2018-06" db="EMBL/GenBank/DDBJ databases">
        <title>Genomic Encyclopedia of Type Strains, Phase IV (KMG-IV): sequencing the most valuable type-strain genomes for metagenomic binning, comparative biology and taxonomic classification.</title>
        <authorList>
            <person name="Goeker M."/>
        </authorList>
    </citation>
    <scope>NUCLEOTIDE SEQUENCE [LARGE SCALE GENOMIC DNA]</scope>
    <source>
        <strain evidence="2 3">DSM 18048</strain>
    </source>
</reference>
<protein>
    <submittedName>
        <fullName evidence="2">DNA-binding MarR family transcriptional regulator</fullName>
    </submittedName>
</protein>
<dbReference type="PANTHER" id="PTHR33164">
    <property type="entry name" value="TRANSCRIPTIONAL REGULATOR, MARR FAMILY"/>
    <property type="match status" value="1"/>
</dbReference>
<comment type="caution">
    <text evidence="2">The sequence shown here is derived from an EMBL/GenBank/DDBJ whole genome shotgun (WGS) entry which is preliminary data.</text>
</comment>
<dbReference type="GO" id="GO:0003700">
    <property type="term" value="F:DNA-binding transcription factor activity"/>
    <property type="evidence" value="ECO:0007669"/>
    <property type="project" value="InterPro"/>
</dbReference>
<dbReference type="InterPro" id="IPR036390">
    <property type="entry name" value="WH_DNA-bd_sf"/>
</dbReference>
<dbReference type="GO" id="GO:0003677">
    <property type="term" value="F:DNA binding"/>
    <property type="evidence" value="ECO:0007669"/>
    <property type="project" value="UniProtKB-KW"/>
</dbReference>
<keyword evidence="3" id="KW-1185">Reference proteome</keyword>
<dbReference type="Proteomes" id="UP000248326">
    <property type="component" value="Unassembled WGS sequence"/>
</dbReference>
<gene>
    <name evidence="2" type="ORF">DES52_12535</name>
</gene>
<dbReference type="SUPFAM" id="SSF46785">
    <property type="entry name" value="Winged helix' DNA-binding domain"/>
    <property type="match status" value="1"/>
</dbReference>
<evidence type="ECO:0000313" key="3">
    <source>
        <dbReference type="Proteomes" id="UP000248326"/>
    </source>
</evidence>
<evidence type="ECO:0000313" key="2">
    <source>
        <dbReference type="EMBL" id="PYE49016.1"/>
    </source>
</evidence>
<name>A0A318SCF2_9DEIO</name>
<dbReference type="InterPro" id="IPR039422">
    <property type="entry name" value="MarR/SlyA-like"/>
</dbReference>
<dbReference type="Pfam" id="PF12802">
    <property type="entry name" value="MarR_2"/>
    <property type="match status" value="1"/>
</dbReference>
<evidence type="ECO:0000259" key="1">
    <source>
        <dbReference type="PROSITE" id="PS50995"/>
    </source>
</evidence>
<dbReference type="EMBL" id="QJSX01000025">
    <property type="protein sequence ID" value="PYE49016.1"/>
    <property type="molecule type" value="Genomic_DNA"/>
</dbReference>
<proteinExistence type="predicted"/>
<dbReference type="InterPro" id="IPR036388">
    <property type="entry name" value="WH-like_DNA-bd_sf"/>
</dbReference>
<dbReference type="InterPro" id="IPR000835">
    <property type="entry name" value="HTH_MarR-typ"/>
</dbReference>
<dbReference type="AlphaFoldDB" id="A0A318SCF2"/>
<keyword evidence="2" id="KW-0238">DNA-binding</keyword>
<feature type="domain" description="HTH marR-type" evidence="1">
    <location>
        <begin position="10"/>
        <end position="142"/>
    </location>
</feature>
<dbReference type="PRINTS" id="PR00598">
    <property type="entry name" value="HTHMARR"/>
</dbReference>
<accession>A0A318SCF2</accession>
<dbReference type="PROSITE" id="PS50995">
    <property type="entry name" value="HTH_MARR_2"/>
    <property type="match status" value="1"/>
</dbReference>
<sequence length="154" mass="17269">MERSPPPSVSAGLLEAWWQLTQTMKRHVAPLLAREHGVDFKDFVALEAISGGANYPRLVCDRLAVTPSGVSRMLDDLVKRDLVTRHLDRHDSRRVRLEITEKGHLVLHAARSTMSALLDESLAHFPPQQVESFTHTLSRLAELMAQPSSQEESL</sequence>
<organism evidence="2 3">
    <name type="scientific">Deinococcus yavapaiensis KR-236</name>
    <dbReference type="NCBI Taxonomy" id="694435"/>
    <lineage>
        <taxon>Bacteria</taxon>
        <taxon>Thermotogati</taxon>
        <taxon>Deinococcota</taxon>
        <taxon>Deinococci</taxon>
        <taxon>Deinococcales</taxon>
        <taxon>Deinococcaceae</taxon>
        <taxon>Deinococcus</taxon>
    </lineage>
</organism>
<dbReference type="Gene3D" id="1.10.10.10">
    <property type="entry name" value="Winged helix-like DNA-binding domain superfamily/Winged helix DNA-binding domain"/>
    <property type="match status" value="1"/>
</dbReference>
<dbReference type="PANTHER" id="PTHR33164:SF43">
    <property type="entry name" value="HTH-TYPE TRANSCRIPTIONAL REPRESSOR YETL"/>
    <property type="match status" value="1"/>
</dbReference>